<comment type="caution">
    <text evidence="1">The sequence shown here is derived from an EMBL/GenBank/DDBJ whole genome shotgun (WGS) entry which is preliminary data.</text>
</comment>
<proteinExistence type="predicted"/>
<dbReference type="Proteomes" id="UP001418222">
    <property type="component" value="Unassembled WGS sequence"/>
</dbReference>
<sequence>MIPPLAWCMILRTSSFCRMDGVLRVIHCLYAGCEEHLDLAGTGSFYNDGETDIVVHHVLNLIYSDPSTTVLRDELITEIITHESVPSTDGLVCRYLFHERGRPFTGDTWMLPTKLDRFVPGLRLQYDHLHSSEMKDFHFGRVDW</sequence>
<organism evidence="1 2">
    <name type="scientific">Platanthera zijinensis</name>
    <dbReference type="NCBI Taxonomy" id="2320716"/>
    <lineage>
        <taxon>Eukaryota</taxon>
        <taxon>Viridiplantae</taxon>
        <taxon>Streptophyta</taxon>
        <taxon>Embryophyta</taxon>
        <taxon>Tracheophyta</taxon>
        <taxon>Spermatophyta</taxon>
        <taxon>Magnoliopsida</taxon>
        <taxon>Liliopsida</taxon>
        <taxon>Asparagales</taxon>
        <taxon>Orchidaceae</taxon>
        <taxon>Orchidoideae</taxon>
        <taxon>Orchideae</taxon>
        <taxon>Orchidinae</taxon>
        <taxon>Platanthera</taxon>
    </lineage>
</organism>
<evidence type="ECO:0000313" key="2">
    <source>
        <dbReference type="Proteomes" id="UP001418222"/>
    </source>
</evidence>
<name>A0AAP0BK44_9ASPA</name>
<protein>
    <submittedName>
        <fullName evidence="1">Uncharacterized protein</fullName>
    </submittedName>
</protein>
<gene>
    <name evidence="1" type="ORF">KSP39_PZI008945</name>
</gene>
<keyword evidence="2" id="KW-1185">Reference proteome</keyword>
<evidence type="ECO:0000313" key="1">
    <source>
        <dbReference type="EMBL" id="KAK8942627.1"/>
    </source>
</evidence>
<accession>A0AAP0BK44</accession>
<reference evidence="1 2" key="1">
    <citation type="journal article" date="2022" name="Nat. Plants">
        <title>Genomes of leafy and leafless Platanthera orchids illuminate the evolution of mycoheterotrophy.</title>
        <authorList>
            <person name="Li M.H."/>
            <person name="Liu K.W."/>
            <person name="Li Z."/>
            <person name="Lu H.C."/>
            <person name="Ye Q.L."/>
            <person name="Zhang D."/>
            <person name="Wang J.Y."/>
            <person name="Li Y.F."/>
            <person name="Zhong Z.M."/>
            <person name="Liu X."/>
            <person name="Yu X."/>
            <person name="Liu D.K."/>
            <person name="Tu X.D."/>
            <person name="Liu B."/>
            <person name="Hao Y."/>
            <person name="Liao X.Y."/>
            <person name="Jiang Y.T."/>
            <person name="Sun W.H."/>
            <person name="Chen J."/>
            <person name="Chen Y.Q."/>
            <person name="Ai Y."/>
            <person name="Zhai J.W."/>
            <person name="Wu S.S."/>
            <person name="Zhou Z."/>
            <person name="Hsiao Y.Y."/>
            <person name="Wu W.L."/>
            <person name="Chen Y.Y."/>
            <person name="Lin Y.F."/>
            <person name="Hsu J.L."/>
            <person name="Li C.Y."/>
            <person name="Wang Z.W."/>
            <person name="Zhao X."/>
            <person name="Zhong W.Y."/>
            <person name="Ma X.K."/>
            <person name="Ma L."/>
            <person name="Huang J."/>
            <person name="Chen G.Z."/>
            <person name="Huang M.Z."/>
            <person name="Huang L."/>
            <person name="Peng D.H."/>
            <person name="Luo Y.B."/>
            <person name="Zou S.Q."/>
            <person name="Chen S.P."/>
            <person name="Lan S."/>
            <person name="Tsai W.C."/>
            <person name="Van de Peer Y."/>
            <person name="Liu Z.J."/>
        </authorList>
    </citation>
    <scope>NUCLEOTIDE SEQUENCE [LARGE SCALE GENOMIC DNA]</scope>
    <source>
        <strain evidence="1">Lor287</strain>
    </source>
</reference>
<dbReference type="EMBL" id="JBBWWQ010000007">
    <property type="protein sequence ID" value="KAK8942627.1"/>
    <property type="molecule type" value="Genomic_DNA"/>
</dbReference>
<dbReference type="AlphaFoldDB" id="A0AAP0BK44"/>